<feature type="transmembrane region" description="Helical" evidence="1">
    <location>
        <begin position="54"/>
        <end position="72"/>
    </location>
</feature>
<evidence type="ECO:0000313" key="2">
    <source>
        <dbReference type="EMBL" id="PCJ03768.1"/>
    </source>
</evidence>
<name>A0A2A4ZB41_9PROT</name>
<accession>A0A2A4ZB41</accession>
<proteinExistence type="predicted"/>
<keyword evidence="1" id="KW-1133">Transmembrane helix</keyword>
<reference key="1">
    <citation type="submission" date="2017-08" db="EMBL/GenBank/DDBJ databases">
        <title>A dynamic microbial community with high functional redundancy inhabits the cold, oxic subseafloor aquifer.</title>
        <authorList>
            <person name="Tully B.J."/>
            <person name="Wheat C.G."/>
            <person name="Glazer B.T."/>
            <person name="Huber J.A."/>
        </authorList>
    </citation>
    <scope>NUCLEOTIDE SEQUENCE [LARGE SCALE GENOMIC DNA]</scope>
</reference>
<dbReference type="EMBL" id="NVUS01000001">
    <property type="protein sequence ID" value="PCJ03768.1"/>
    <property type="molecule type" value="Genomic_DNA"/>
</dbReference>
<dbReference type="AlphaFoldDB" id="A0A2A4ZB41"/>
<feature type="transmembrane region" description="Helical" evidence="1">
    <location>
        <begin position="27"/>
        <end position="47"/>
    </location>
</feature>
<comment type="caution">
    <text evidence="2">The sequence shown here is derived from an EMBL/GenBank/DDBJ whole genome shotgun (WGS) entry which is preliminary data.</text>
</comment>
<reference evidence="2" key="2">
    <citation type="journal article" date="2018" name="ISME J.">
        <title>A dynamic microbial community with high functional redundancy inhabits the cold, oxic subseafloor aquifer.</title>
        <authorList>
            <person name="Tully B.J."/>
            <person name="Wheat C.G."/>
            <person name="Glazer B.T."/>
            <person name="Huber J.A."/>
        </authorList>
    </citation>
    <scope>NUCLEOTIDE SEQUENCE</scope>
    <source>
        <strain evidence="2">NORP83</strain>
    </source>
</reference>
<protein>
    <submittedName>
        <fullName evidence="2">Uncharacterized protein</fullName>
    </submittedName>
</protein>
<keyword evidence="1" id="KW-0472">Membrane</keyword>
<evidence type="ECO:0000256" key="1">
    <source>
        <dbReference type="SAM" id="Phobius"/>
    </source>
</evidence>
<keyword evidence="1" id="KW-0812">Transmembrane</keyword>
<organism evidence="2">
    <name type="scientific">OCS116 cluster bacterium</name>
    <dbReference type="NCBI Taxonomy" id="2030921"/>
    <lineage>
        <taxon>Bacteria</taxon>
        <taxon>Pseudomonadati</taxon>
        <taxon>Pseudomonadota</taxon>
        <taxon>Alphaproteobacteria</taxon>
        <taxon>OCS116 cluster</taxon>
    </lineage>
</organism>
<gene>
    <name evidence="2" type="ORF">COB13_00600</name>
</gene>
<sequence length="78" mass="8608">MIPLFIFICAIFGILLAKFVKNMKFIPIYILMTVIGLILFLFGVYVFNAPSISAAIGSIAFTLVFIVTYLGGKKPTNK</sequence>